<reference evidence="2" key="1">
    <citation type="submission" date="2017-02" db="UniProtKB">
        <authorList>
            <consortium name="WormBaseParasite"/>
        </authorList>
    </citation>
    <scope>IDENTIFICATION</scope>
</reference>
<evidence type="ECO:0000313" key="2">
    <source>
        <dbReference type="WBParaSite" id="ALUE_0001592801-mRNA-1"/>
    </source>
</evidence>
<accession>A0A0M3ID66</accession>
<proteinExistence type="predicted"/>
<protein>
    <submittedName>
        <fullName evidence="2">BON domain-containing protein</fullName>
    </submittedName>
</protein>
<name>A0A0M3ID66_ASCLU</name>
<dbReference type="AlphaFoldDB" id="A0A0M3ID66"/>
<organism evidence="1 2">
    <name type="scientific">Ascaris lumbricoides</name>
    <name type="common">Giant roundworm</name>
    <dbReference type="NCBI Taxonomy" id="6252"/>
    <lineage>
        <taxon>Eukaryota</taxon>
        <taxon>Metazoa</taxon>
        <taxon>Ecdysozoa</taxon>
        <taxon>Nematoda</taxon>
        <taxon>Chromadorea</taxon>
        <taxon>Rhabditida</taxon>
        <taxon>Spirurina</taxon>
        <taxon>Ascaridomorpha</taxon>
        <taxon>Ascaridoidea</taxon>
        <taxon>Ascarididae</taxon>
        <taxon>Ascaris</taxon>
    </lineage>
</organism>
<sequence length="183" mass="19602">MLNSFLLGLSSKAPLTWTGTGDLFSRPKALAVVSVMGVKTMSLSHLKATYTLNGDVTNMDSVSETLKRTFGAGFEWIEATSGKISGTKIASVASEQQEKQVKAHVAPLRGLNGDVTNMDSVSETLKRTFDPGFEWIEATLGKISGTKIASVASEQQEKQVKAHVAPLRGEIQDIYKIADSVGI</sequence>
<keyword evidence="1" id="KW-1185">Reference proteome</keyword>
<evidence type="ECO:0000313" key="1">
    <source>
        <dbReference type="Proteomes" id="UP000036681"/>
    </source>
</evidence>
<dbReference type="WBParaSite" id="ALUE_0001592801-mRNA-1">
    <property type="protein sequence ID" value="ALUE_0001592801-mRNA-1"/>
    <property type="gene ID" value="ALUE_0001592801"/>
</dbReference>
<dbReference type="Proteomes" id="UP000036681">
    <property type="component" value="Unplaced"/>
</dbReference>